<feature type="domain" description="Rieske" evidence="7">
    <location>
        <begin position="35"/>
        <end position="138"/>
    </location>
</feature>
<gene>
    <name evidence="8" type="ORF">X805_41670</name>
</gene>
<sequence length="373" mass="41193">MNTQTPASTAPARILLHPSGNPVGKPDTPYLLNCWYAAALSREVPAEGMLSRQLLDTGVLLYRRADGTPVALHDRCPHRFVPLSMGRREGDEVVCRYHALRFDCSGACTHNPHGHGRIPAAARVRSFPLLERWGFVWIWMGDAPADPAKLPDFSPLDDGPASGIGHTSMSMKANYELIIDNVMDLSHVDHVHGEIISTRGQLTPQIPPVKEENGTVGVRWEWQQTPPILILANFLPDPAASARHFVTVTWHAPATIQLSIGATQDADAALDLAHTQGQYDLHTCTPASATETHYFFATRRNHLVDDEAYNQMKIEAMHGAFVGEDGPIIEAAQREMNTRDFFALDPVLITSDVAPVRVRRLLARLIEQEGRHA</sequence>
<evidence type="ECO:0000256" key="6">
    <source>
        <dbReference type="SAM" id="MobiDB-lite"/>
    </source>
</evidence>
<keyword evidence="5" id="KW-0411">Iron-sulfur</keyword>
<keyword evidence="8" id="KW-0489">Methyltransferase</keyword>
<dbReference type="InterPro" id="IPR050584">
    <property type="entry name" value="Cholesterol_7-desaturase"/>
</dbReference>
<evidence type="ECO:0000256" key="3">
    <source>
        <dbReference type="ARBA" id="ARBA00023002"/>
    </source>
</evidence>
<dbReference type="eggNOG" id="COG4638">
    <property type="taxonomic scope" value="Bacteria"/>
</dbReference>
<dbReference type="Gene3D" id="2.102.10.10">
    <property type="entry name" value="Rieske [2Fe-2S] iron-sulphur domain"/>
    <property type="match status" value="1"/>
</dbReference>
<dbReference type="AlphaFoldDB" id="A0A059KGK6"/>
<keyword evidence="9" id="KW-1185">Reference proteome</keyword>
<dbReference type="STRING" id="34103.SAMN05421778_11754"/>
<dbReference type="SUPFAM" id="SSF50022">
    <property type="entry name" value="ISP domain"/>
    <property type="match status" value="1"/>
</dbReference>
<dbReference type="GO" id="GO:0016491">
    <property type="term" value="F:oxidoreductase activity"/>
    <property type="evidence" value="ECO:0007669"/>
    <property type="project" value="UniProtKB-KW"/>
</dbReference>
<dbReference type="GO" id="GO:0032259">
    <property type="term" value="P:methylation"/>
    <property type="evidence" value="ECO:0007669"/>
    <property type="project" value="UniProtKB-KW"/>
</dbReference>
<keyword evidence="3" id="KW-0560">Oxidoreductase</keyword>
<dbReference type="GO" id="GO:0046872">
    <property type="term" value="F:metal ion binding"/>
    <property type="evidence" value="ECO:0007669"/>
    <property type="project" value="UniProtKB-KW"/>
</dbReference>
<dbReference type="Gene3D" id="3.90.380.10">
    <property type="entry name" value="Naphthalene 1,2-dioxygenase Alpha Subunit, Chain A, domain 1"/>
    <property type="match status" value="1"/>
</dbReference>
<dbReference type="PATRIC" id="fig|1286631.3.peg.4054"/>
<evidence type="ECO:0000256" key="2">
    <source>
        <dbReference type="ARBA" id="ARBA00022723"/>
    </source>
</evidence>
<keyword evidence="1" id="KW-0001">2Fe-2S</keyword>
<proteinExistence type="predicted"/>
<name>A0A059KGK6_9BURK</name>
<keyword evidence="4" id="KW-0408">Iron</keyword>
<evidence type="ECO:0000259" key="7">
    <source>
        <dbReference type="PROSITE" id="PS51296"/>
    </source>
</evidence>
<comment type="caution">
    <text evidence="8">The sequence shown here is derived from an EMBL/GenBank/DDBJ whole genome shotgun (WGS) entry which is preliminary data.</text>
</comment>
<evidence type="ECO:0000256" key="4">
    <source>
        <dbReference type="ARBA" id="ARBA00023004"/>
    </source>
</evidence>
<accession>A0A059KGK6</accession>
<keyword evidence="2" id="KW-0479">Metal-binding</keyword>
<protein>
    <submittedName>
        <fullName evidence="8">Putative vanillate O-demethylase oxygenase subunit A</fullName>
    </submittedName>
</protein>
<evidence type="ECO:0000313" key="8">
    <source>
        <dbReference type="EMBL" id="KDB50243.1"/>
    </source>
</evidence>
<evidence type="ECO:0000256" key="1">
    <source>
        <dbReference type="ARBA" id="ARBA00022714"/>
    </source>
</evidence>
<dbReference type="InterPro" id="IPR044043">
    <property type="entry name" value="VanA_C_cat"/>
</dbReference>
<dbReference type="Pfam" id="PF00355">
    <property type="entry name" value="Rieske"/>
    <property type="match status" value="1"/>
</dbReference>
<dbReference type="Proteomes" id="UP000026714">
    <property type="component" value="Unassembled WGS sequence"/>
</dbReference>
<dbReference type="PANTHER" id="PTHR21266">
    <property type="entry name" value="IRON-SULFUR DOMAIN CONTAINING PROTEIN"/>
    <property type="match status" value="1"/>
</dbReference>
<reference evidence="8 9" key="1">
    <citation type="journal article" date="2014" name="FEMS Microbiol. Ecol.">
        <title>Sphaerotilus natans encrusted with nanoball-shaped Fe(III) oxide minerals formed by nitrate-reducing mixotrophic Fe(II) oxidation.</title>
        <authorList>
            <person name="Park S."/>
            <person name="Kim D.H."/>
            <person name="Lee J.H."/>
            <person name="Hur H.G."/>
        </authorList>
    </citation>
    <scope>NUCLEOTIDE SEQUENCE [LARGE SCALE GENOMIC DNA]</scope>
    <source>
        <strain evidence="8 9">DSM 6575</strain>
    </source>
</reference>
<dbReference type="PANTHER" id="PTHR21266:SF60">
    <property type="entry name" value="3-KETOSTEROID-9-ALPHA-MONOOXYGENASE, OXYGENASE COMPONENT"/>
    <property type="match status" value="1"/>
</dbReference>
<dbReference type="InterPro" id="IPR017941">
    <property type="entry name" value="Rieske_2Fe-2S"/>
</dbReference>
<dbReference type="RefSeq" id="WP_081838327.1">
    <property type="nucleotide sequence ID" value="NZ_AZRA01000179.1"/>
</dbReference>
<feature type="region of interest" description="Disordered" evidence="6">
    <location>
        <begin position="1"/>
        <end position="20"/>
    </location>
</feature>
<dbReference type="Pfam" id="PF19112">
    <property type="entry name" value="VanA_C"/>
    <property type="match status" value="1"/>
</dbReference>
<evidence type="ECO:0000313" key="9">
    <source>
        <dbReference type="Proteomes" id="UP000026714"/>
    </source>
</evidence>
<dbReference type="GO" id="GO:0008168">
    <property type="term" value="F:methyltransferase activity"/>
    <property type="evidence" value="ECO:0007669"/>
    <property type="project" value="UniProtKB-KW"/>
</dbReference>
<dbReference type="GO" id="GO:0051537">
    <property type="term" value="F:2 iron, 2 sulfur cluster binding"/>
    <property type="evidence" value="ECO:0007669"/>
    <property type="project" value="UniProtKB-KW"/>
</dbReference>
<dbReference type="InterPro" id="IPR036922">
    <property type="entry name" value="Rieske_2Fe-2S_sf"/>
</dbReference>
<evidence type="ECO:0000256" key="5">
    <source>
        <dbReference type="ARBA" id="ARBA00023014"/>
    </source>
</evidence>
<dbReference type="EMBL" id="AZRA01000179">
    <property type="protein sequence ID" value="KDB50243.1"/>
    <property type="molecule type" value="Genomic_DNA"/>
</dbReference>
<keyword evidence="8" id="KW-0808">Transferase</keyword>
<organism evidence="8 9">
    <name type="scientific">Sphaerotilus natans subsp. natans DSM 6575</name>
    <dbReference type="NCBI Taxonomy" id="1286631"/>
    <lineage>
        <taxon>Bacteria</taxon>
        <taxon>Pseudomonadati</taxon>
        <taxon>Pseudomonadota</taxon>
        <taxon>Betaproteobacteria</taxon>
        <taxon>Burkholderiales</taxon>
        <taxon>Sphaerotilaceae</taxon>
        <taxon>Sphaerotilus</taxon>
    </lineage>
</organism>
<dbReference type="SUPFAM" id="SSF55961">
    <property type="entry name" value="Bet v1-like"/>
    <property type="match status" value="1"/>
</dbReference>
<dbReference type="PROSITE" id="PS51296">
    <property type="entry name" value="RIESKE"/>
    <property type="match status" value="1"/>
</dbReference>